<accession>A0A8R7VA19</accession>
<evidence type="ECO:0000313" key="2">
    <source>
        <dbReference type="Proteomes" id="UP000015106"/>
    </source>
</evidence>
<reference evidence="1" key="2">
    <citation type="submission" date="2022-06" db="UniProtKB">
        <authorList>
            <consortium name="EnsemblPlants"/>
        </authorList>
    </citation>
    <scope>IDENTIFICATION</scope>
</reference>
<evidence type="ECO:0008006" key="3">
    <source>
        <dbReference type="Google" id="ProtNLM"/>
    </source>
</evidence>
<sequence length="159" mass="16977">MRGIARVLKAKDEQEYLSFGKAVLTLNRGLAVAGPALAGTAVIAAAFIGSGDTGTSWASGAAVLCGALAAAVNTVEHGGQVGMVFELCRNVTGLYRKIQDDIEDNLEEANLRRRENGELFETKVALQLGRSPSDLRQFKGMASPSFRDEDIRNFAGELF</sequence>
<dbReference type="PANTHER" id="PTHR33358">
    <property type="entry name" value="F-BOX PROTEIN WITH A DOMAIN PROTEIN"/>
    <property type="match status" value="1"/>
</dbReference>
<dbReference type="InterPro" id="IPR027949">
    <property type="entry name" value="Chloroplast_duf"/>
</dbReference>
<dbReference type="PANTHER" id="PTHR33358:SF19">
    <property type="entry name" value="F-BOX PROTEIN"/>
    <property type="match status" value="1"/>
</dbReference>
<proteinExistence type="predicted"/>
<protein>
    <recommendedName>
        <fullName evidence="3">F-box protein</fullName>
    </recommendedName>
</protein>
<dbReference type="Gramene" id="TuG1812S0000402100.01.T01">
    <property type="protein sequence ID" value="TuG1812S0000402100.01.T01.s_cds46919"/>
    <property type="gene ID" value="TuG1812S0000402100.01"/>
</dbReference>
<dbReference type="Pfam" id="PF14476">
    <property type="entry name" value="Chloroplast_duf"/>
    <property type="match status" value="1"/>
</dbReference>
<keyword evidence="2" id="KW-1185">Reference proteome</keyword>
<reference evidence="2" key="1">
    <citation type="journal article" date="2013" name="Nature">
        <title>Draft genome of the wheat A-genome progenitor Triticum urartu.</title>
        <authorList>
            <person name="Ling H.Q."/>
            <person name="Zhao S."/>
            <person name="Liu D."/>
            <person name="Wang J."/>
            <person name="Sun H."/>
            <person name="Zhang C."/>
            <person name="Fan H."/>
            <person name="Li D."/>
            <person name="Dong L."/>
            <person name="Tao Y."/>
            <person name="Gao C."/>
            <person name="Wu H."/>
            <person name="Li Y."/>
            <person name="Cui Y."/>
            <person name="Guo X."/>
            <person name="Zheng S."/>
            <person name="Wang B."/>
            <person name="Yu K."/>
            <person name="Liang Q."/>
            <person name="Yang W."/>
            <person name="Lou X."/>
            <person name="Chen J."/>
            <person name="Feng M."/>
            <person name="Jian J."/>
            <person name="Zhang X."/>
            <person name="Luo G."/>
            <person name="Jiang Y."/>
            <person name="Liu J."/>
            <person name="Wang Z."/>
            <person name="Sha Y."/>
            <person name="Zhang B."/>
            <person name="Wu H."/>
            <person name="Tang D."/>
            <person name="Shen Q."/>
            <person name="Xue P."/>
            <person name="Zou S."/>
            <person name="Wang X."/>
            <person name="Liu X."/>
            <person name="Wang F."/>
            <person name="Yang Y."/>
            <person name="An X."/>
            <person name="Dong Z."/>
            <person name="Zhang K."/>
            <person name="Zhang X."/>
            <person name="Luo M.C."/>
            <person name="Dvorak J."/>
            <person name="Tong Y."/>
            <person name="Wang J."/>
            <person name="Yang H."/>
            <person name="Li Z."/>
            <person name="Wang D."/>
            <person name="Zhang A."/>
            <person name="Wang J."/>
        </authorList>
    </citation>
    <scope>NUCLEOTIDE SEQUENCE</scope>
    <source>
        <strain evidence="2">cv. G1812</strain>
    </source>
</reference>
<evidence type="ECO:0000313" key="1">
    <source>
        <dbReference type="EnsemblPlants" id="TuG1812S0000402100.01.T01.s_cds46919"/>
    </source>
</evidence>
<name>A0A8R7VA19_TRIUA</name>
<dbReference type="AlphaFoldDB" id="A0A8R7VA19"/>
<dbReference type="Proteomes" id="UP000015106">
    <property type="component" value="Unassembled WGS sequence"/>
</dbReference>
<dbReference type="EnsemblPlants" id="TuG1812S0000402100.01.T01">
    <property type="protein sequence ID" value="TuG1812S0000402100.01.T01.s_cds46919"/>
    <property type="gene ID" value="TuG1812S0000402100.01"/>
</dbReference>
<organism evidence="1 2">
    <name type="scientific">Triticum urartu</name>
    <name type="common">Red wild einkorn</name>
    <name type="synonym">Crithodium urartu</name>
    <dbReference type="NCBI Taxonomy" id="4572"/>
    <lineage>
        <taxon>Eukaryota</taxon>
        <taxon>Viridiplantae</taxon>
        <taxon>Streptophyta</taxon>
        <taxon>Embryophyta</taxon>
        <taxon>Tracheophyta</taxon>
        <taxon>Spermatophyta</taxon>
        <taxon>Magnoliopsida</taxon>
        <taxon>Liliopsida</taxon>
        <taxon>Poales</taxon>
        <taxon>Poaceae</taxon>
        <taxon>BOP clade</taxon>
        <taxon>Pooideae</taxon>
        <taxon>Triticodae</taxon>
        <taxon>Triticeae</taxon>
        <taxon>Triticinae</taxon>
        <taxon>Triticum</taxon>
    </lineage>
</organism>